<organism evidence="1 2">
    <name type="scientific">Aequorivita antarctica</name>
    <dbReference type="NCBI Taxonomy" id="153266"/>
    <lineage>
        <taxon>Bacteria</taxon>
        <taxon>Pseudomonadati</taxon>
        <taxon>Bacteroidota</taxon>
        <taxon>Flavobacteriia</taxon>
        <taxon>Flavobacteriales</taxon>
        <taxon>Flavobacteriaceae</taxon>
        <taxon>Aequorivita</taxon>
    </lineage>
</organism>
<dbReference type="EMBL" id="VORT01000001">
    <property type="protein sequence ID" value="TXD75003.1"/>
    <property type="molecule type" value="Genomic_DNA"/>
</dbReference>
<protein>
    <recommendedName>
        <fullName evidence="3">Fibronectin type-III domain-containing protein</fullName>
    </recommendedName>
</protein>
<sequence>MKKLFLLLLVFAYSCEIENIEYLTPIVITDEPANVQANTAILGGAVLGEGGKDVTEYGLVWSTGDSPTINDNKLVKGERLGAFSDLIGGFENATTYYYRAYAVNEVGVGYGQTFEFTTNAQSACDPQIDNFIDTDTAQINITDVDLSFPSYGFDEGNLQFETTSYSSTIKIRVQFNEINREFPQTGQYITIQGDFDGQYNLSNGSAKLYLIDYGIGSQGGATAAPGTVFYVENNGTDLTIIFCDTPLGEPYTLNGKFTYSN</sequence>
<dbReference type="RefSeq" id="WP_111842776.1">
    <property type="nucleotide sequence ID" value="NZ_UEGI01000001.1"/>
</dbReference>
<comment type="caution">
    <text evidence="1">The sequence shown here is derived from an EMBL/GenBank/DDBJ whole genome shotgun (WGS) entry which is preliminary data.</text>
</comment>
<dbReference type="AlphaFoldDB" id="A0A5C6Z539"/>
<reference evidence="1 2" key="1">
    <citation type="submission" date="2019-08" db="EMBL/GenBank/DDBJ databases">
        <title>Genome of Aequorivita antarctica SW49 (type strain).</title>
        <authorList>
            <person name="Bowman J.P."/>
        </authorList>
    </citation>
    <scope>NUCLEOTIDE SEQUENCE [LARGE SCALE GENOMIC DNA]</scope>
    <source>
        <strain evidence="1 2">SW49</strain>
    </source>
</reference>
<dbReference type="OrthoDB" id="9765957at2"/>
<dbReference type="PROSITE" id="PS51257">
    <property type="entry name" value="PROKAR_LIPOPROTEIN"/>
    <property type="match status" value="1"/>
</dbReference>
<keyword evidence="2" id="KW-1185">Reference proteome</keyword>
<gene>
    <name evidence="1" type="ORF">ESU54_02080</name>
</gene>
<proteinExistence type="predicted"/>
<dbReference type="Proteomes" id="UP000321497">
    <property type="component" value="Unassembled WGS sequence"/>
</dbReference>
<name>A0A5C6Z539_9FLAO</name>
<accession>A0A5C6Z539</accession>
<evidence type="ECO:0000313" key="2">
    <source>
        <dbReference type="Proteomes" id="UP000321497"/>
    </source>
</evidence>
<evidence type="ECO:0000313" key="1">
    <source>
        <dbReference type="EMBL" id="TXD75003.1"/>
    </source>
</evidence>
<evidence type="ECO:0008006" key="3">
    <source>
        <dbReference type="Google" id="ProtNLM"/>
    </source>
</evidence>